<evidence type="ECO:0000313" key="5">
    <source>
        <dbReference type="Proteomes" id="UP000248480"/>
    </source>
</evidence>
<dbReference type="PANTHER" id="PTHR39220:SF1">
    <property type="entry name" value="TRANSMEMBRANE PROTEIN PVRIG"/>
    <property type="match status" value="1"/>
</dbReference>
<dbReference type="GO" id="GO:0005886">
    <property type="term" value="C:plasma membrane"/>
    <property type="evidence" value="ECO:0007669"/>
    <property type="project" value="TreeGrafter"/>
</dbReference>
<dbReference type="KEGG" id="tmu:101361044"/>
<dbReference type="RefSeq" id="XP_004386844.1">
    <property type="nucleotide sequence ID" value="XM_004386787.2"/>
</dbReference>
<dbReference type="GeneID" id="101361044"/>
<organism evidence="5 6">
    <name type="scientific">Trichechus manatus latirostris</name>
    <name type="common">Florida manatee</name>
    <dbReference type="NCBI Taxonomy" id="127582"/>
    <lineage>
        <taxon>Eukaryota</taxon>
        <taxon>Metazoa</taxon>
        <taxon>Chordata</taxon>
        <taxon>Craniata</taxon>
        <taxon>Vertebrata</taxon>
        <taxon>Euteleostomi</taxon>
        <taxon>Mammalia</taxon>
        <taxon>Eutheria</taxon>
        <taxon>Afrotheria</taxon>
        <taxon>Sirenia</taxon>
        <taxon>Trichechidae</taxon>
        <taxon>Trichechus</taxon>
    </lineage>
</organism>
<gene>
    <name evidence="6" type="primary">PVRIG</name>
</gene>
<feature type="region of interest" description="Disordered" evidence="1">
    <location>
        <begin position="294"/>
        <end position="324"/>
    </location>
</feature>
<dbReference type="PANTHER" id="PTHR39220">
    <property type="entry name" value="TRANSMEMBRANE PROTEIN PVRIG"/>
    <property type="match status" value="1"/>
</dbReference>
<evidence type="ECO:0000313" key="6">
    <source>
        <dbReference type="RefSeq" id="XP_004386844.1"/>
    </source>
</evidence>
<proteinExistence type="predicted"/>
<dbReference type="CTD" id="79037"/>
<dbReference type="InterPro" id="IPR057367">
    <property type="entry name" value="Ig_PVRIG"/>
</dbReference>
<protein>
    <submittedName>
        <fullName evidence="6">Transmembrane protein PVRIG isoform X2</fullName>
    </submittedName>
</protein>
<sequence length="324" mass="34664">MRTETQVLSPVAPEPGQRGAMVGPQPLALLLVLLTLCLSTGTPEVWVQIKMEATKVPSFTIRCGFLGSGSISLVTVSWGGPDVAGGTRLAVLHPDFGTQQWAPAHQAHWEARTNISLTLGGSEGKSPSPNSTFCCKFVSFPEGSQEACGNLLLSTDQDLPAPTPASILRAHLAGIFGVSGVLLFGCIFLLHLLQQRHWSVPRLLPPHTSPWTQRRAQPAGQTSRASLHIPYTTVNTNYFCPAALEMAHHHQQLSRWPPLPIPTTSQTQALAPWAPLPASAHSSFISVENVLYAQAGGSPPHSGPGSPNLIPFPDPLEPKPRRNA</sequence>
<evidence type="ECO:0000259" key="4">
    <source>
        <dbReference type="Pfam" id="PF25456"/>
    </source>
</evidence>
<feature type="compositionally biased region" description="Low complexity" evidence="1">
    <location>
        <begin position="296"/>
        <end position="307"/>
    </location>
</feature>
<evidence type="ECO:0000256" key="1">
    <source>
        <dbReference type="SAM" id="MobiDB-lite"/>
    </source>
</evidence>
<feature type="signal peptide" evidence="3">
    <location>
        <begin position="1"/>
        <end position="41"/>
    </location>
</feature>
<dbReference type="OrthoDB" id="9666214at2759"/>
<evidence type="ECO:0000256" key="3">
    <source>
        <dbReference type="SAM" id="SignalP"/>
    </source>
</evidence>
<dbReference type="Pfam" id="PF25456">
    <property type="entry name" value="Ig_PVRIG"/>
    <property type="match status" value="1"/>
</dbReference>
<feature type="domain" description="Transmembrane protein PVRIG immunoglobulin-like" evidence="4">
    <location>
        <begin position="43"/>
        <end position="154"/>
    </location>
</feature>
<evidence type="ECO:0000256" key="2">
    <source>
        <dbReference type="SAM" id="Phobius"/>
    </source>
</evidence>
<accession>A0A2Y9E451</accession>
<keyword evidence="5" id="KW-1185">Reference proteome</keyword>
<dbReference type="GO" id="GO:0038023">
    <property type="term" value="F:signaling receptor activity"/>
    <property type="evidence" value="ECO:0007669"/>
    <property type="project" value="InterPro"/>
</dbReference>
<keyword evidence="2" id="KW-1133">Transmembrane helix</keyword>
<dbReference type="AlphaFoldDB" id="A0A2Y9E451"/>
<keyword evidence="3" id="KW-0732">Signal</keyword>
<dbReference type="Proteomes" id="UP000248480">
    <property type="component" value="Unplaced"/>
</dbReference>
<name>A0A2Y9E451_TRIMA</name>
<keyword evidence="2" id="KW-0472">Membrane</keyword>
<reference evidence="6" key="1">
    <citation type="submission" date="2025-08" db="UniProtKB">
        <authorList>
            <consortium name="RefSeq"/>
        </authorList>
    </citation>
    <scope>IDENTIFICATION</scope>
</reference>
<feature type="transmembrane region" description="Helical" evidence="2">
    <location>
        <begin position="172"/>
        <end position="193"/>
    </location>
</feature>
<dbReference type="InterPro" id="IPR034452">
    <property type="entry name" value="TM_PVRIG"/>
</dbReference>
<dbReference type="GO" id="GO:0050860">
    <property type="term" value="P:negative regulation of T cell receptor signaling pathway"/>
    <property type="evidence" value="ECO:0007669"/>
    <property type="project" value="InterPro"/>
</dbReference>
<keyword evidence="2 6" id="KW-0812">Transmembrane</keyword>
<feature type="chain" id="PRO_5016024953" evidence="3">
    <location>
        <begin position="42"/>
        <end position="324"/>
    </location>
</feature>